<dbReference type="GO" id="GO:0019843">
    <property type="term" value="F:rRNA binding"/>
    <property type="evidence" value="ECO:0007669"/>
    <property type="project" value="InterPro"/>
</dbReference>
<dbReference type="InterPro" id="IPR007109">
    <property type="entry name" value="Brix"/>
</dbReference>
<dbReference type="GO" id="GO:0000027">
    <property type="term" value="P:ribosomal large subunit assembly"/>
    <property type="evidence" value="ECO:0007669"/>
    <property type="project" value="TreeGrafter"/>
</dbReference>
<proteinExistence type="predicted"/>
<dbReference type="AlphaFoldDB" id="A0A1E7F995"/>
<dbReference type="GO" id="GO:0006364">
    <property type="term" value="P:rRNA processing"/>
    <property type="evidence" value="ECO:0007669"/>
    <property type="project" value="InterPro"/>
</dbReference>
<dbReference type="Pfam" id="PF04427">
    <property type="entry name" value="Brix"/>
    <property type="match status" value="1"/>
</dbReference>
<feature type="compositionally biased region" description="Basic and acidic residues" evidence="1">
    <location>
        <begin position="364"/>
        <end position="401"/>
    </location>
</feature>
<dbReference type="PANTHER" id="PTHR12661">
    <property type="entry name" value="PETER PAN-RELATED"/>
    <property type="match status" value="1"/>
</dbReference>
<dbReference type="PANTHER" id="PTHR12661:SF5">
    <property type="entry name" value="SUPPRESSOR OF SWI4 1 HOMOLOG"/>
    <property type="match status" value="1"/>
</dbReference>
<dbReference type="EMBL" id="KV784360">
    <property type="protein sequence ID" value="OEU14727.1"/>
    <property type="molecule type" value="Genomic_DNA"/>
</dbReference>
<keyword evidence="4" id="KW-1185">Reference proteome</keyword>
<dbReference type="KEGG" id="fcy:FRACYDRAFT_262073"/>
<name>A0A1E7F995_9STRA</name>
<feature type="compositionally biased region" description="Acidic residues" evidence="1">
    <location>
        <begin position="406"/>
        <end position="441"/>
    </location>
</feature>
<dbReference type="InterPro" id="IPR045112">
    <property type="entry name" value="PPAN-like"/>
</dbReference>
<evidence type="ECO:0000313" key="3">
    <source>
        <dbReference type="EMBL" id="OEU14727.1"/>
    </source>
</evidence>
<dbReference type="PROSITE" id="PS50833">
    <property type="entry name" value="BRIX"/>
    <property type="match status" value="1"/>
</dbReference>
<feature type="compositionally biased region" description="Basic and acidic residues" evidence="1">
    <location>
        <begin position="342"/>
        <end position="357"/>
    </location>
</feature>
<dbReference type="InParanoid" id="A0A1E7F995"/>
<organism evidence="3 4">
    <name type="scientific">Fragilariopsis cylindrus CCMP1102</name>
    <dbReference type="NCBI Taxonomy" id="635003"/>
    <lineage>
        <taxon>Eukaryota</taxon>
        <taxon>Sar</taxon>
        <taxon>Stramenopiles</taxon>
        <taxon>Ochrophyta</taxon>
        <taxon>Bacillariophyta</taxon>
        <taxon>Bacillariophyceae</taxon>
        <taxon>Bacillariophycidae</taxon>
        <taxon>Bacillariales</taxon>
        <taxon>Bacillariaceae</taxon>
        <taxon>Fragilariopsis</taxon>
    </lineage>
</organism>
<accession>A0A1E7F995</accession>
<gene>
    <name evidence="3" type="ORF">FRACYDRAFT_262073</name>
</gene>
<dbReference type="OrthoDB" id="10261452at2759"/>
<evidence type="ECO:0000259" key="2">
    <source>
        <dbReference type="PROSITE" id="PS50833"/>
    </source>
</evidence>
<feature type="region of interest" description="Disordered" evidence="1">
    <location>
        <begin position="342"/>
        <end position="441"/>
    </location>
</feature>
<evidence type="ECO:0000256" key="1">
    <source>
        <dbReference type="SAM" id="MobiDB-lite"/>
    </source>
</evidence>
<dbReference type="SMART" id="SM00879">
    <property type="entry name" value="Brix"/>
    <property type="match status" value="1"/>
</dbReference>
<sequence>MPKRGRKRKKTHTHAANDENVAGTLMNTDLVKVPKSLIIRRGKCESVVTDLIQDLRRLMMPYTALNFQEDASYRKLTLTKYCQHVCLPLGISHIMAFSQNQDRLTMRIAKTPQGPTLTFRAHRFSLSKHIQKLQRRPVNTKSLLESPPIVVTNNFGDQTAPPQIKLMRITFQNMFPAINVANVKLKDCRRVVLFHLIEEEEAHDGKSSSSAPGEETSPVVRQRVEVRQYAIKATPIGIDRKVRRLIQSKIPNLNKVQDIADYIAGSANATTSVDAASDSEPEDGSNAIVELAQNYVGKGNKSQGKSALKLVELGPRLCLELIKVEQGLGEGNVMFHAHVKKTPEEAKEIQEKAEGKIRQKNRRRQEQDRNVERKRKVQEEKREAKKERKQERENAAMDDLRNATGDDNDLDDDENLLDDDDVDEEEDPIDDASIDEEDIDN</sequence>
<dbReference type="Proteomes" id="UP000095751">
    <property type="component" value="Unassembled WGS sequence"/>
</dbReference>
<dbReference type="GO" id="GO:0030687">
    <property type="term" value="C:preribosome, large subunit precursor"/>
    <property type="evidence" value="ECO:0007669"/>
    <property type="project" value="TreeGrafter"/>
</dbReference>
<reference evidence="3 4" key="1">
    <citation type="submission" date="2016-09" db="EMBL/GenBank/DDBJ databases">
        <title>Extensive genetic diversity and differential bi-allelic expression allows diatom success in the polar Southern Ocean.</title>
        <authorList>
            <consortium name="DOE Joint Genome Institute"/>
            <person name="Mock T."/>
            <person name="Otillar R.P."/>
            <person name="Strauss J."/>
            <person name="Dupont C."/>
            <person name="Frickenhaus S."/>
            <person name="Maumus F."/>
            <person name="Mcmullan M."/>
            <person name="Sanges R."/>
            <person name="Schmutz J."/>
            <person name="Toseland A."/>
            <person name="Valas R."/>
            <person name="Veluchamy A."/>
            <person name="Ward B.J."/>
            <person name="Allen A."/>
            <person name="Barry K."/>
            <person name="Falciatore A."/>
            <person name="Ferrante M."/>
            <person name="Fortunato A.E."/>
            <person name="Gloeckner G."/>
            <person name="Gruber A."/>
            <person name="Hipkin R."/>
            <person name="Janech M."/>
            <person name="Kroth P."/>
            <person name="Leese F."/>
            <person name="Lindquist E."/>
            <person name="Lyon B.R."/>
            <person name="Martin J."/>
            <person name="Mayer C."/>
            <person name="Parker M."/>
            <person name="Quesneville H."/>
            <person name="Raymond J."/>
            <person name="Uhlig C."/>
            <person name="Valentin K.U."/>
            <person name="Worden A.Z."/>
            <person name="Armbrust E.V."/>
            <person name="Bowler C."/>
            <person name="Green B."/>
            <person name="Moulton V."/>
            <person name="Van Oosterhout C."/>
            <person name="Grigoriev I."/>
        </authorList>
    </citation>
    <scope>NUCLEOTIDE SEQUENCE [LARGE SCALE GENOMIC DNA]</scope>
    <source>
        <strain evidence="3 4">CCMP1102</strain>
    </source>
</reference>
<evidence type="ECO:0000313" key="4">
    <source>
        <dbReference type="Proteomes" id="UP000095751"/>
    </source>
</evidence>
<protein>
    <submittedName>
        <fullName evidence="3">Brix-domain-containing protein</fullName>
    </submittedName>
</protein>
<feature type="domain" description="Brix" evidence="2">
    <location>
        <begin position="34"/>
        <end position="330"/>
    </location>
</feature>